<dbReference type="SUPFAM" id="SSF52047">
    <property type="entry name" value="RNI-like"/>
    <property type="match status" value="1"/>
</dbReference>
<dbReference type="EMBL" id="JACAZF010000006">
    <property type="protein sequence ID" value="KAF7302297.1"/>
    <property type="molecule type" value="Genomic_DNA"/>
</dbReference>
<proteinExistence type="predicted"/>
<dbReference type="AlphaFoldDB" id="A0A8H6W286"/>
<keyword evidence="2" id="KW-1185">Reference proteome</keyword>
<dbReference type="Proteomes" id="UP000636479">
    <property type="component" value="Unassembled WGS sequence"/>
</dbReference>
<evidence type="ECO:0000313" key="2">
    <source>
        <dbReference type="Proteomes" id="UP000636479"/>
    </source>
</evidence>
<name>A0A8H6W286_9AGAR</name>
<dbReference type="OrthoDB" id="2747524at2759"/>
<organism evidence="1 2">
    <name type="scientific">Mycena indigotica</name>
    <dbReference type="NCBI Taxonomy" id="2126181"/>
    <lineage>
        <taxon>Eukaryota</taxon>
        <taxon>Fungi</taxon>
        <taxon>Dikarya</taxon>
        <taxon>Basidiomycota</taxon>
        <taxon>Agaricomycotina</taxon>
        <taxon>Agaricomycetes</taxon>
        <taxon>Agaricomycetidae</taxon>
        <taxon>Agaricales</taxon>
        <taxon>Marasmiineae</taxon>
        <taxon>Mycenaceae</taxon>
        <taxon>Mycena</taxon>
    </lineage>
</organism>
<dbReference type="RefSeq" id="XP_037220297.1">
    <property type="nucleotide sequence ID" value="XM_037364653.1"/>
</dbReference>
<protein>
    <submittedName>
        <fullName evidence="1">Uncharacterized protein</fullName>
    </submittedName>
</protein>
<accession>A0A8H6W286</accession>
<dbReference type="GeneID" id="59347169"/>
<gene>
    <name evidence="1" type="ORF">MIND_00797200</name>
</gene>
<dbReference type="Gene3D" id="3.80.10.10">
    <property type="entry name" value="Ribonuclease Inhibitor"/>
    <property type="match status" value="1"/>
</dbReference>
<evidence type="ECO:0000313" key="1">
    <source>
        <dbReference type="EMBL" id="KAF7302297.1"/>
    </source>
</evidence>
<comment type="caution">
    <text evidence="1">The sequence shown here is derived from an EMBL/GenBank/DDBJ whole genome shotgun (WGS) entry which is preliminary data.</text>
</comment>
<dbReference type="InterPro" id="IPR032675">
    <property type="entry name" value="LRR_dom_sf"/>
</dbReference>
<sequence>MLMELLPVDVLYIVLDNMLLDTTRNPDPRHEDCTRSCAIALSSTCRLLRFKTIPWLFSELYNWPQRAESLWPQSLWPHIAKLHIRDETVRNKARISISTSLAGATESMPSLTTVTLRLKTTIPNYLLISLSNCATLFTLSLHQACLDGDEWPQSLPFAALETLTIQYGGIWGVRRRRGSSYDPEREQRNIHQLLKAVSSHLMNLTLSGDFLSDNFPDIKWVALTSFVVTEHPPRPHIPADQLVSNMPHLRNLELLFTPNHVLADFPPFNIGGRTQALPSKLSSLSLSNVNEHDPIFSAIPDCITTLRLLAVTDLYHPKTRYSNAYSHRLLLDTRPLASPRAESALNHIHNLALLTSFSVALYDAPPMGSLIREIANKCPALRELEVRCLPLNTHMLLSMIDFKTDSELLLALGELRALTHLTWFVSTHSCAQNPGPPAHAAYKLFSALPQLQTVVYKFGNCYDVSLFSPVVNIWHRELLDGPEPARVVGELVNIPVSQGEYMQRLTELWRQNPIIDT</sequence>
<reference evidence="1" key="1">
    <citation type="submission" date="2020-05" db="EMBL/GenBank/DDBJ databases">
        <title>Mycena genomes resolve the evolution of fungal bioluminescence.</title>
        <authorList>
            <person name="Tsai I.J."/>
        </authorList>
    </citation>
    <scope>NUCLEOTIDE SEQUENCE</scope>
    <source>
        <strain evidence="1">171206Taipei</strain>
    </source>
</reference>